<sequence length="433" mass="47350">MAPGDVYAQVLPELNPPGWPYVNDGLSAEQKAAWSQEVSSWMETEITAENPDGTPLTGGSNVTRTPLTQFFNGTVTAFNTAQPPQPISWIGFPGLIAREDPNDRWPTVEGHRDVMDEYLEWSTNVDSEDRIQYIVFTCEGFEYFSFLGSNAPDTLLDLYKKANPDFANRIKKEDLFNKDGQYEPYNKWNGVVCKIPGHPEDGLTTVNPGCIMHLAQVNNTLGAEIDIAAQATVLRQNPSGQLITDQTTLCNCSKYGNPKRNSDPTIGIGVNTLAQQGNSISIADPVAIYMRDFNTANFQLDVDGTGQDLQPIPDGTFTWVRGNIDEKMGLRLRIQIPKGTMGTGDNDGRQLTVSDIFDTSTNMYIQYGGQFADYITMGVSAVTIKGDNPAPPQFCPKVPPPSDGDHHRIAAASFAVNLGPGKILQGLHTVRGL</sequence>
<dbReference type="EMBL" id="JAGIZQ010000007">
    <property type="protein sequence ID" value="KAH6617348.1"/>
    <property type="molecule type" value="Genomic_DNA"/>
</dbReference>
<name>A0ACB7NX67_9PEZI</name>
<accession>A0ACB7NX67</accession>
<organism evidence="1 2">
    <name type="scientific">Chaetomium tenue</name>
    <dbReference type="NCBI Taxonomy" id="1854479"/>
    <lineage>
        <taxon>Eukaryota</taxon>
        <taxon>Fungi</taxon>
        <taxon>Dikarya</taxon>
        <taxon>Ascomycota</taxon>
        <taxon>Pezizomycotina</taxon>
        <taxon>Sordariomycetes</taxon>
        <taxon>Sordariomycetidae</taxon>
        <taxon>Sordariales</taxon>
        <taxon>Chaetomiaceae</taxon>
        <taxon>Chaetomium</taxon>
    </lineage>
</organism>
<evidence type="ECO:0000313" key="1">
    <source>
        <dbReference type="EMBL" id="KAH6617348.1"/>
    </source>
</evidence>
<reference evidence="1 2" key="1">
    <citation type="journal article" date="2021" name="Nat. Commun.">
        <title>Genetic determinants of endophytism in the Arabidopsis root mycobiome.</title>
        <authorList>
            <person name="Mesny F."/>
            <person name="Miyauchi S."/>
            <person name="Thiergart T."/>
            <person name="Pickel B."/>
            <person name="Atanasova L."/>
            <person name="Karlsson M."/>
            <person name="Huettel B."/>
            <person name="Barry K.W."/>
            <person name="Haridas S."/>
            <person name="Chen C."/>
            <person name="Bauer D."/>
            <person name="Andreopoulos W."/>
            <person name="Pangilinan J."/>
            <person name="LaButti K."/>
            <person name="Riley R."/>
            <person name="Lipzen A."/>
            <person name="Clum A."/>
            <person name="Drula E."/>
            <person name="Henrissat B."/>
            <person name="Kohler A."/>
            <person name="Grigoriev I.V."/>
            <person name="Martin F.M."/>
            <person name="Hacquard S."/>
        </authorList>
    </citation>
    <scope>NUCLEOTIDE SEQUENCE [LARGE SCALE GENOMIC DNA]</scope>
    <source>
        <strain evidence="1 2">MPI-SDFR-AT-0079</strain>
    </source>
</reference>
<dbReference type="Proteomes" id="UP000724584">
    <property type="component" value="Unassembled WGS sequence"/>
</dbReference>
<keyword evidence="2" id="KW-1185">Reference proteome</keyword>
<gene>
    <name evidence="1" type="ORF">F5144DRAFT_586238</name>
</gene>
<protein>
    <submittedName>
        <fullName evidence="1">Uncharacterized protein</fullName>
    </submittedName>
</protein>
<comment type="caution">
    <text evidence="1">The sequence shown here is derived from an EMBL/GenBank/DDBJ whole genome shotgun (WGS) entry which is preliminary data.</text>
</comment>
<evidence type="ECO:0000313" key="2">
    <source>
        <dbReference type="Proteomes" id="UP000724584"/>
    </source>
</evidence>
<proteinExistence type="predicted"/>